<dbReference type="GO" id="GO:0016705">
    <property type="term" value="F:oxidoreductase activity, acting on paired donors, with incorporation or reduction of molecular oxygen"/>
    <property type="evidence" value="ECO:0007669"/>
    <property type="project" value="InterPro"/>
</dbReference>
<feature type="transmembrane region" description="Helical" evidence="6">
    <location>
        <begin position="7"/>
        <end position="29"/>
    </location>
</feature>
<reference evidence="7" key="1">
    <citation type="journal article" date="2023" name="Mol. Phylogenet. Evol.">
        <title>Genome-scale phylogeny and comparative genomics of the fungal order Sordariales.</title>
        <authorList>
            <person name="Hensen N."/>
            <person name="Bonometti L."/>
            <person name="Westerberg I."/>
            <person name="Brannstrom I.O."/>
            <person name="Guillou S."/>
            <person name="Cros-Aarteil S."/>
            <person name="Calhoun S."/>
            <person name="Haridas S."/>
            <person name="Kuo A."/>
            <person name="Mondo S."/>
            <person name="Pangilinan J."/>
            <person name="Riley R."/>
            <person name="LaButti K."/>
            <person name="Andreopoulos B."/>
            <person name="Lipzen A."/>
            <person name="Chen C."/>
            <person name="Yan M."/>
            <person name="Daum C."/>
            <person name="Ng V."/>
            <person name="Clum A."/>
            <person name="Steindorff A."/>
            <person name="Ohm R.A."/>
            <person name="Martin F."/>
            <person name="Silar P."/>
            <person name="Natvig D.O."/>
            <person name="Lalanne C."/>
            <person name="Gautier V."/>
            <person name="Ament-Velasquez S.L."/>
            <person name="Kruys A."/>
            <person name="Hutchinson M.I."/>
            <person name="Powell A.J."/>
            <person name="Barry K."/>
            <person name="Miller A.N."/>
            <person name="Grigoriev I.V."/>
            <person name="Debuchy R."/>
            <person name="Gladieux P."/>
            <person name="Hiltunen Thoren M."/>
            <person name="Johannesson H."/>
        </authorList>
    </citation>
    <scope>NUCLEOTIDE SEQUENCE</scope>
    <source>
        <strain evidence="7">PSN293</strain>
    </source>
</reference>
<evidence type="ECO:0000256" key="4">
    <source>
        <dbReference type="ARBA" id="ARBA00022723"/>
    </source>
</evidence>
<reference evidence="7" key="2">
    <citation type="submission" date="2023-05" db="EMBL/GenBank/DDBJ databases">
        <authorList>
            <consortium name="Lawrence Berkeley National Laboratory"/>
            <person name="Steindorff A."/>
            <person name="Hensen N."/>
            <person name="Bonometti L."/>
            <person name="Westerberg I."/>
            <person name="Brannstrom I.O."/>
            <person name="Guillou S."/>
            <person name="Cros-Aarteil S."/>
            <person name="Calhoun S."/>
            <person name="Haridas S."/>
            <person name="Kuo A."/>
            <person name="Mondo S."/>
            <person name="Pangilinan J."/>
            <person name="Riley R."/>
            <person name="Labutti K."/>
            <person name="Andreopoulos B."/>
            <person name="Lipzen A."/>
            <person name="Chen C."/>
            <person name="Yanf M."/>
            <person name="Daum C."/>
            <person name="Ng V."/>
            <person name="Clum A."/>
            <person name="Ohm R."/>
            <person name="Martin F."/>
            <person name="Silar P."/>
            <person name="Natvig D."/>
            <person name="Lalanne C."/>
            <person name="Gautier V."/>
            <person name="Ament-Velasquez S.L."/>
            <person name="Kruys A."/>
            <person name="Hutchinson M.I."/>
            <person name="Powell A.J."/>
            <person name="Barry K."/>
            <person name="Miller A.N."/>
            <person name="Grigoriev I.V."/>
            <person name="Debuchy R."/>
            <person name="Gladieux P."/>
            <person name="Thoren M.H."/>
            <person name="Johannesson H."/>
        </authorList>
    </citation>
    <scope>NUCLEOTIDE SEQUENCE</scope>
    <source>
        <strain evidence="7">PSN293</strain>
    </source>
</reference>
<dbReference type="InterPro" id="IPR050121">
    <property type="entry name" value="Cytochrome_P450_monoxygenase"/>
</dbReference>
<evidence type="ECO:0000256" key="5">
    <source>
        <dbReference type="ARBA" id="ARBA00023004"/>
    </source>
</evidence>
<gene>
    <name evidence="7" type="ORF">QBC37DRAFT_375456</name>
</gene>
<evidence type="ECO:0000313" key="7">
    <source>
        <dbReference type="EMBL" id="KAK4211983.1"/>
    </source>
</evidence>
<comment type="caution">
    <text evidence="7">The sequence shown here is derived from an EMBL/GenBank/DDBJ whole genome shotgun (WGS) entry which is preliminary data.</text>
</comment>
<keyword evidence="4" id="KW-0479">Metal-binding</keyword>
<dbReference type="Proteomes" id="UP001301769">
    <property type="component" value="Unassembled WGS sequence"/>
</dbReference>
<keyword evidence="6" id="KW-1133">Transmembrane helix</keyword>
<organism evidence="7 8">
    <name type="scientific">Rhypophila decipiens</name>
    <dbReference type="NCBI Taxonomy" id="261697"/>
    <lineage>
        <taxon>Eukaryota</taxon>
        <taxon>Fungi</taxon>
        <taxon>Dikarya</taxon>
        <taxon>Ascomycota</taxon>
        <taxon>Pezizomycotina</taxon>
        <taxon>Sordariomycetes</taxon>
        <taxon>Sordariomycetidae</taxon>
        <taxon>Sordariales</taxon>
        <taxon>Naviculisporaceae</taxon>
        <taxon>Rhypophila</taxon>
    </lineage>
</organism>
<dbReference type="GO" id="GO:0005506">
    <property type="term" value="F:iron ion binding"/>
    <property type="evidence" value="ECO:0007669"/>
    <property type="project" value="InterPro"/>
</dbReference>
<evidence type="ECO:0000256" key="1">
    <source>
        <dbReference type="ARBA" id="ARBA00001971"/>
    </source>
</evidence>
<sequence length="237" mass="27048">MAFSTGGLLLAGSGFLVLAFLIKGTYYAFSDPLAKVPGPKLWAFTDLFWLYYVCRGVWPYKNKELHEEYGPVIIHNNLRTDSTNNYHKDMRVYRPSVSGHVHIINANDEHHRRHRRLLGFAFSEKALRGQEDLIQYYIYILIRKLAESASQYGQADLHQWINFVTFDLICELSFGESLGNLERGYRKRLIPLMGFSILRQSETDGLTAVLCGSSQLYRKEAGLSGDALDPRPPALEL</sequence>
<keyword evidence="8" id="KW-1185">Reference proteome</keyword>
<dbReference type="Gene3D" id="1.10.630.10">
    <property type="entry name" value="Cytochrome P450"/>
    <property type="match status" value="1"/>
</dbReference>
<keyword evidence="6" id="KW-0812">Transmembrane</keyword>
<keyword evidence="5" id="KW-0408">Iron</keyword>
<dbReference type="InterPro" id="IPR036396">
    <property type="entry name" value="Cyt_P450_sf"/>
</dbReference>
<accession>A0AAN6Y3H9</accession>
<evidence type="ECO:0000256" key="6">
    <source>
        <dbReference type="SAM" id="Phobius"/>
    </source>
</evidence>
<proteinExistence type="inferred from homology"/>
<dbReference type="PANTHER" id="PTHR24305">
    <property type="entry name" value="CYTOCHROME P450"/>
    <property type="match status" value="1"/>
</dbReference>
<comment type="similarity">
    <text evidence="2">Belongs to the cytochrome P450 family.</text>
</comment>
<dbReference type="GO" id="GO:0004497">
    <property type="term" value="F:monooxygenase activity"/>
    <property type="evidence" value="ECO:0007669"/>
    <property type="project" value="InterPro"/>
</dbReference>
<protein>
    <submittedName>
        <fullName evidence="7">Cytochrome P450</fullName>
    </submittedName>
</protein>
<dbReference type="SUPFAM" id="SSF48264">
    <property type="entry name" value="Cytochrome P450"/>
    <property type="match status" value="1"/>
</dbReference>
<evidence type="ECO:0000256" key="2">
    <source>
        <dbReference type="ARBA" id="ARBA00010617"/>
    </source>
</evidence>
<name>A0AAN6Y3H9_9PEZI</name>
<dbReference type="InterPro" id="IPR001128">
    <property type="entry name" value="Cyt_P450"/>
</dbReference>
<evidence type="ECO:0000313" key="8">
    <source>
        <dbReference type="Proteomes" id="UP001301769"/>
    </source>
</evidence>
<dbReference type="PANTHER" id="PTHR24305:SF210">
    <property type="entry name" value="CYTOCHROME P450 MONOOXYGENASE ASQL-RELATED"/>
    <property type="match status" value="1"/>
</dbReference>
<keyword evidence="3" id="KW-0349">Heme</keyword>
<dbReference type="AlphaFoldDB" id="A0AAN6Y3H9"/>
<comment type="cofactor">
    <cofactor evidence="1">
        <name>heme</name>
        <dbReference type="ChEBI" id="CHEBI:30413"/>
    </cofactor>
</comment>
<dbReference type="Pfam" id="PF00067">
    <property type="entry name" value="p450"/>
    <property type="match status" value="1"/>
</dbReference>
<keyword evidence="6" id="KW-0472">Membrane</keyword>
<dbReference type="EMBL" id="MU858136">
    <property type="protein sequence ID" value="KAK4211983.1"/>
    <property type="molecule type" value="Genomic_DNA"/>
</dbReference>
<evidence type="ECO:0000256" key="3">
    <source>
        <dbReference type="ARBA" id="ARBA00022617"/>
    </source>
</evidence>
<dbReference type="GO" id="GO:0020037">
    <property type="term" value="F:heme binding"/>
    <property type="evidence" value="ECO:0007669"/>
    <property type="project" value="InterPro"/>
</dbReference>